<gene>
    <name evidence="1" type="ORF">H4C15_15865</name>
</gene>
<organism evidence="1 2">
    <name type="scientific">Pseudomonas juntendi</name>
    <dbReference type="NCBI Taxonomy" id="2666183"/>
    <lineage>
        <taxon>Bacteria</taxon>
        <taxon>Pseudomonadati</taxon>
        <taxon>Pseudomonadota</taxon>
        <taxon>Gammaproteobacteria</taxon>
        <taxon>Pseudomonadales</taxon>
        <taxon>Pseudomonadaceae</taxon>
        <taxon>Pseudomonas</taxon>
    </lineage>
</organism>
<dbReference type="GeneID" id="72422334"/>
<proteinExistence type="predicted"/>
<comment type="caution">
    <text evidence="1">The sequence shown here is derived from an EMBL/GenBank/DDBJ whole genome shotgun (WGS) entry which is preliminary data.</text>
</comment>
<dbReference type="RefSeq" id="WP_154211069.1">
    <property type="nucleotide sequence ID" value="NZ_CP091088.1"/>
</dbReference>
<evidence type="ECO:0000313" key="1">
    <source>
        <dbReference type="EMBL" id="MBA6148969.1"/>
    </source>
</evidence>
<protein>
    <submittedName>
        <fullName evidence="1">DUF3237 domain-containing protein</fullName>
    </submittedName>
</protein>
<evidence type="ECO:0000313" key="2">
    <source>
        <dbReference type="Proteomes" id="UP000577346"/>
    </source>
</evidence>
<accession>A0A7W2LXP5</accession>
<name>A0A7W2LXP5_9PSED</name>
<dbReference type="PANTHER" id="PTHR37315">
    <property type="entry name" value="UPF0311 PROTEIN BLR7842"/>
    <property type="match status" value="1"/>
</dbReference>
<dbReference type="Pfam" id="PF11578">
    <property type="entry name" value="DUF3237"/>
    <property type="match status" value="1"/>
</dbReference>
<reference evidence="1 2" key="1">
    <citation type="submission" date="2020-07" db="EMBL/GenBank/DDBJ databases">
        <title>Diversity of carbapenemase encoding genes among Pseudomonas putida group clinical isolates in a tertiary Brazilian hospital.</title>
        <authorList>
            <person name="Alberto-Lei F."/>
            <person name="Nodari C.S."/>
            <person name="Streling A.P."/>
            <person name="Paulino J.T."/>
            <person name="Bessa-Neto F.O."/>
            <person name="Cayo R."/>
            <person name="Gales A.C."/>
        </authorList>
    </citation>
    <scope>NUCLEOTIDE SEQUENCE [LARGE SCALE GENOMIC DNA]</scope>
    <source>
        <strain evidence="1 2">11213</strain>
    </source>
</reference>
<dbReference type="PANTHER" id="PTHR37315:SF1">
    <property type="entry name" value="UPF0311 PROTEIN BLR7842"/>
    <property type="match status" value="1"/>
</dbReference>
<dbReference type="InterPro" id="IPR020915">
    <property type="entry name" value="UPF0311"/>
</dbReference>
<dbReference type="EMBL" id="JACGDA010000033">
    <property type="protein sequence ID" value="MBA6148969.1"/>
    <property type="molecule type" value="Genomic_DNA"/>
</dbReference>
<dbReference type="Proteomes" id="UP000577346">
    <property type="component" value="Unassembled WGS sequence"/>
</dbReference>
<dbReference type="AlphaFoldDB" id="A0A7W2LXP5"/>
<sequence length="171" mass="19332">MIRIAREEVMEKSEHESVSVPDLEWVMTLKVDISVHENLGECCEGWRSNYPITGGTFESLGFRGRVLPGGSDQYLERRDGVGELDARYSLLTDAGELINIHNTGRLLLDEEGRRLSAEGVWPLKQERYRCTCTPVFQVANGPLSWLRDHVFIGHVSYPAEGQVHIACYRLA</sequence>
<dbReference type="Gene3D" id="2.40.160.20">
    <property type="match status" value="1"/>
</dbReference>